<dbReference type="Proteomes" id="UP000051124">
    <property type="component" value="Unassembled WGS sequence"/>
</dbReference>
<evidence type="ECO:0000256" key="10">
    <source>
        <dbReference type="PROSITE-ProRule" id="PRU00339"/>
    </source>
</evidence>
<feature type="domain" description="Glycosyltransferase RgtA/B/C/D-like" evidence="12">
    <location>
        <begin position="44"/>
        <end position="198"/>
    </location>
</feature>
<feature type="transmembrane region" description="Helical" evidence="11">
    <location>
        <begin position="143"/>
        <end position="172"/>
    </location>
</feature>
<feature type="transmembrane region" description="Helical" evidence="11">
    <location>
        <begin position="379"/>
        <end position="396"/>
    </location>
</feature>
<dbReference type="GO" id="GO:0016763">
    <property type="term" value="F:pentosyltransferase activity"/>
    <property type="evidence" value="ECO:0007669"/>
    <property type="project" value="TreeGrafter"/>
</dbReference>
<evidence type="ECO:0000256" key="1">
    <source>
        <dbReference type="ARBA" id="ARBA00004651"/>
    </source>
</evidence>
<dbReference type="SUPFAM" id="SSF48452">
    <property type="entry name" value="TPR-like"/>
    <property type="match status" value="1"/>
</dbReference>
<evidence type="ECO:0000256" key="4">
    <source>
        <dbReference type="ARBA" id="ARBA00022679"/>
    </source>
</evidence>
<accession>A0A0S7WK48</accession>
<reference evidence="13 14" key="1">
    <citation type="journal article" date="2015" name="Microbiome">
        <title>Genomic resolution of linkages in carbon, nitrogen, and sulfur cycling among widespread estuary sediment bacteria.</title>
        <authorList>
            <person name="Baker B.J."/>
            <person name="Lazar C.S."/>
            <person name="Teske A.P."/>
            <person name="Dick G.J."/>
        </authorList>
    </citation>
    <scope>NUCLEOTIDE SEQUENCE [LARGE SCALE GENOMIC DNA]</scope>
    <source>
        <strain evidence="13">DG_26</strain>
    </source>
</reference>
<protein>
    <recommendedName>
        <fullName evidence="12">Glycosyltransferase RgtA/B/C/D-like domain-containing protein</fullName>
    </recommendedName>
</protein>
<keyword evidence="5 11" id="KW-0812">Transmembrane</keyword>
<evidence type="ECO:0000256" key="9">
    <source>
        <dbReference type="ARBA" id="ARBA00023136"/>
    </source>
</evidence>
<evidence type="ECO:0000256" key="11">
    <source>
        <dbReference type="SAM" id="Phobius"/>
    </source>
</evidence>
<dbReference type="GO" id="GO:0005886">
    <property type="term" value="C:plasma membrane"/>
    <property type="evidence" value="ECO:0007669"/>
    <property type="project" value="UniProtKB-SubCell"/>
</dbReference>
<dbReference type="PANTHER" id="PTHR33908">
    <property type="entry name" value="MANNOSYLTRANSFERASE YKCB-RELATED"/>
    <property type="match status" value="1"/>
</dbReference>
<comment type="subcellular location">
    <subcellularLocation>
        <location evidence="1">Cell membrane</location>
        <topology evidence="1">Multi-pass membrane protein</topology>
    </subcellularLocation>
</comment>
<evidence type="ECO:0000256" key="8">
    <source>
        <dbReference type="ARBA" id="ARBA00022989"/>
    </source>
</evidence>
<feature type="transmembrane region" description="Helical" evidence="11">
    <location>
        <begin position="64"/>
        <end position="84"/>
    </location>
</feature>
<dbReference type="Pfam" id="PF13231">
    <property type="entry name" value="PMT_2"/>
    <property type="match status" value="1"/>
</dbReference>
<evidence type="ECO:0000313" key="14">
    <source>
        <dbReference type="Proteomes" id="UP000051124"/>
    </source>
</evidence>
<dbReference type="PANTHER" id="PTHR33908:SF11">
    <property type="entry name" value="MEMBRANE PROTEIN"/>
    <property type="match status" value="1"/>
</dbReference>
<dbReference type="SMART" id="SM00028">
    <property type="entry name" value="TPR"/>
    <property type="match status" value="4"/>
</dbReference>
<dbReference type="Pfam" id="PF07719">
    <property type="entry name" value="TPR_2"/>
    <property type="match status" value="1"/>
</dbReference>
<organism evidence="13 14">
    <name type="scientific">candidate division TA06 bacterium DG_26</name>
    <dbReference type="NCBI Taxonomy" id="1703771"/>
    <lineage>
        <taxon>Bacteria</taxon>
        <taxon>Bacteria division TA06</taxon>
    </lineage>
</organism>
<keyword evidence="3" id="KW-0328">Glycosyltransferase</keyword>
<evidence type="ECO:0000256" key="7">
    <source>
        <dbReference type="ARBA" id="ARBA00022803"/>
    </source>
</evidence>
<dbReference type="EMBL" id="LIZT01000018">
    <property type="protein sequence ID" value="KPJ50548.1"/>
    <property type="molecule type" value="Genomic_DNA"/>
</dbReference>
<evidence type="ECO:0000256" key="3">
    <source>
        <dbReference type="ARBA" id="ARBA00022676"/>
    </source>
</evidence>
<dbReference type="AlphaFoldDB" id="A0A0S7WK48"/>
<name>A0A0S7WK48_UNCT6</name>
<dbReference type="Pfam" id="PF13431">
    <property type="entry name" value="TPR_17"/>
    <property type="match status" value="1"/>
</dbReference>
<comment type="caution">
    <text evidence="13">The sequence shown here is derived from an EMBL/GenBank/DDBJ whole genome shotgun (WGS) entry which is preliminary data.</text>
</comment>
<keyword evidence="7 10" id="KW-0802">TPR repeat</keyword>
<dbReference type="InterPro" id="IPR050297">
    <property type="entry name" value="LipidA_mod_glycosyltrf_83"/>
</dbReference>
<feature type="repeat" description="TPR" evidence="10">
    <location>
        <begin position="435"/>
        <end position="468"/>
    </location>
</feature>
<evidence type="ECO:0000256" key="6">
    <source>
        <dbReference type="ARBA" id="ARBA00022737"/>
    </source>
</evidence>
<feature type="transmembrane region" description="Helical" evidence="11">
    <location>
        <begin position="354"/>
        <end position="374"/>
    </location>
</feature>
<dbReference type="GO" id="GO:0009103">
    <property type="term" value="P:lipopolysaccharide biosynthetic process"/>
    <property type="evidence" value="ECO:0007669"/>
    <property type="project" value="UniProtKB-ARBA"/>
</dbReference>
<dbReference type="InterPro" id="IPR011990">
    <property type="entry name" value="TPR-like_helical_dom_sf"/>
</dbReference>
<feature type="repeat" description="TPR" evidence="10">
    <location>
        <begin position="469"/>
        <end position="502"/>
    </location>
</feature>
<feature type="transmembrane region" description="Helical" evidence="11">
    <location>
        <begin position="114"/>
        <end position="131"/>
    </location>
</feature>
<gene>
    <name evidence="13" type="ORF">AMJ40_02490</name>
</gene>
<keyword evidence="2" id="KW-1003">Cell membrane</keyword>
<feature type="transmembrane region" description="Helical" evidence="11">
    <location>
        <begin position="91"/>
        <end position="108"/>
    </location>
</feature>
<evidence type="ECO:0000256" key="2">
    <source>
        <dbReference type="ARBA" id="ARBA00022475"/>
    </source>
</evidence>
<sequence>FIYLNQLISSPDFDSPIMDAQYHDEWALSISRGDWIGEEVFFRAPLYPYFLAAIYRVFGHGYYLPRLIQLIAGSISCLLVYLIAKEVFNRRIGVIASLIAAFYGPFIYFEGELLIAGLMTFLLLAFAFVFLRTCGHPTRKGLFVSGLLLGLSTIARPNALILIPFVLIWLWVSSDRMLLQRSLILLSAISLIVCPVLIRNYLVGKDFVPVAFQGGINFYIGNNPHSDGRTAIAPGTRAGWFEGYEDAIRIAEETEGRQLKPSEISNFWLSKGIEFMVERPWSYFRLLMKKFVFFWHGCELSNNKEIYFFTRYSSLLKAVLWKSWLCFPFGVISPLFFVGLFLSLKYERERRMHLVFFSGLILMYMVSVVIFFVCARFRIPVLPFVIMFAAYALYWIVRELSRKNLLGVMGYCVVTLLLGFFLNFDFAGLKKTNPSLMHYTLGTVYQKKQLLGDAKREYEEALRVDPGFSKPYNNLGIIYSGEGNNEKAEENFIKAVSADLMNPKAHFNLGSFYLKIGEYEKASREYEIALRIIPDYEAAAYYGGLAYEKLGMDKKAIEKWELCLRLNPGNIDARMKLEKTSE</sequence>
<dbReference type="InterPro" id="IPR038731">
    <property type="entry name" value="RgtA/B/C-like"/>
</dbReference>
<feature type="transmembrane region" description="Helical" evidence="11">
    <location>
        <begin position="178"/>
        <end position="198"/>
    </location>
</feature>
<feature type="transmembrane region" description="Helical" evidence="11">
    <location>
        <begin position="319"/>
        <end position="342"/>
    </location>
</feature>
<proteinExistence type="predicted"/>
<evidence type="ECO:0000256" key="5">
    <source>
        <dbReference type="ARBA" id="ARBA00022692"/>
    </source>
</evidence>
<dbReference type="PROSITE" id="PS50005">
    <property type="entry name" value="TPR"/>
    <property type="match status" value="3"/>
</dbReference>
<keyword evidence="9 11" id="KW-0472">Membrane</keyword>
<keyword evidence="6" id="KW-0677">Repeat</keyword>
<dbReference type="InterPro" id="IPR013105">
    <property type="entry name" value="TPR_2"/>
</dbReference>
<keyword evidence="8 11" id="KW-1133">Transmembrane helix</keyword>
<feature type="transmembrane region" description="Helical" evidence="11">
    <location>
        <begin position="408"/>
        <end position="429"/>
    </location>
</feature>
<keyword evidence="4" id="KW-0808">Transferase</keyword>
<dbReference type="InterPro" id="IPR019734">
    <property type="entry name" value="TPR_rpt"/>
</dbReference>
<evidence type="ECO:0000259" key="12">
    <source>
        <dbReference type="Pfam" id="PF13231"/>
    </source>
</evidence>
<feature type="repeat" description="TPR" evidence="10">
    <location>
        <begin position="503"/>
        <end position="536"/>
    </location>
</feature>
<feature type="non-terminal residue" evidence="13">
    <location>
        <position position="1"/>
    </location>
</feature>
<evidence type="ECO:0000313" key="13">
    <source>
        <dbReference type="EMBL" id="KPJ50548.1"/>
    </source>
</evidence>
<dbReference type="Gene3D" id="1.25.40.10">
    <property type="entry name" value="Tetratricopeptide repeat domain"/>
    <property type="match status" value="2"/>
</dbReference>
<dbReference type="PROSITE" id="PS50293">
    <property type="entry name" value="TPR_REGION"/>
    <property type="match status" value="1"/>
</dbReference>